<proteinExistence type="predicted"/>
<keyword evidence="4" id="KW-1185">Reference proteome</keyword>
<dbReference type="Proteomes" id="UP000593818">
    <property type="component" value="Chromosome"/>
</dbReference>
<feature type="domain" description="DUF7352" evidence="2">
    <location>
        <begin position="24"/>
        <end position="111"/>
    </location>
</feature>
<feature type="region of interest" description="Disordered" evidence="1">
    <location>
        <begin position="1"/>
        <end position="22"/>
    </location>
</feature>
<sequence length="118" mass="13004">MSLHHENQRAAAGGYPAQPARTGRAVGRTNIEITDTVTVELPARSRLLHVAPCRQNPDTHIDVWFEFPDQPTPMRVHTFHIEGTGHPLVDDALYVGTAVCPNGLVWHVYLDASTTSVQ</sequence>
<evidence type="ECO:0000256" key="1">
    <source>
        <dbReference type="SAM" id="MobiDB-lite"/>
    </source>
</evidence>
<organism evidence="3 4">
    <name type="scientific">Rhodococcus pyridinivorans</name>
    <dbReference type="NCBI Taxonomy" id="103816"/>
    <lineage>
        <taxon>Bacteria</taxon>
        <taxon>Bacillati</taxon>
        <taxon>Actinomycetota</taxon>
        <taxon>Actinomycetes</taxon>
        <taxon>Mycobacteriales</taxon>
        <taxon>Nocardiaceae</taxon>
        <taxon>Rhodococcus</taxon>
    </lineage>
</organism>
<dbReference type="InterPro" id="IPR055776">
    <property type="entry name" value="DUF7352"/>
</dbReference>
<reference evidence="3 4" key="1">
    <citation type="submission" date="2020-10" db="EMBL/GenBank/DDBJ databases">
        <title>Whole genome sequence of oil-degrading bacteria Rhodococcus pyridinivorans strain 5Ap.</title>
        <authorList>
            <person name="Akhremchuk A.E."/>
            <person name="Valentovich L.N."/>
            <person name="Charniauskaya M.I."/>
            <person name="Bukliarevich H.A."/>
            <person name="Titok M.A."/>
        </authorList>
    </citation>
    <scope>NUCLEOTIDE SEQUENCE [LARGE SCALE GENOMIC DNA]</scope>
    <source>
        <strain evidence="3 4">5Ap</strain>
    </source>
</reference>
<dbReference type="EMBL" id="CP063450">
    <property type="protein sequence ID" value="QOV97625.1"/>
    <property type="molecule type" value="Genomic_DNA"/>
</dbReference>
<evidence type="ECO:0000313" key="3">
    <source>
        <dbReference type="EMBL" id="QOV97625.1"/>
    </source>
</evidence>
<dbReference type="RefSeq" id="WP_193902407.1">
    <property type="nucleotide sequence ID" value="NZ_CP063450.1"/>
</dbReference>
<name>A0A7M2XIT9_9NOCA</name>
<gene>
    <name evidence="3" type="ORF">INP59_17025</name>
</gene>
<dbReference type="Pfam" id="PF24043">
    <property type="entry name" value="DUF7352"/>
    <property type="match status" value="1"/>
</dbReference>
<evidence type="ECO:0000313" key="4">
    <source>
        <dbReference type="Proteomes" id="UP000593818"/>
    </source>
</evidence>
<protein>
    <recommendedName>
        <fullName evidence="2">DUF7352 domain-containing protein</fullName>
    </recommendedName>
</protein>
<accession>A0A7M2XIT9</accession>
<evidence type="ECO:0000259" key="2">
    <source>
        <dbReference type="Pfam" id="PF24043"/>
    </source>
</evidence>
<dbReference type="AlphaFoldDB" id="A0A7M2XIT9"/>